<keyword evidence="3" id="KW-1185">Reference proteome</keyword>
<organism evidence="2 3">
    <name type="scientific">Lymnaea stagnalis</name>
    <name type="common">Great pond snail</name>
    <name type="synonym">Helix stagnalis</name>
    <dbReference type="NCBI Taxonomy" id="6523"/>
    <lineage>
        <taxon>Eukaryota</taxon>
        <taxon>Metazoa</taxon>
        <taxon>Spiralia</taxon>
        <taxon>Lophotrochozoa</taxon>
        <taxon>Mollusca</taxon>
        <taxon>Gastropoda</taxon>
        <taxon>Heterobranchia</taxon>
        <taxon>Euthyneura</taxon>
        <taxon>Panpulmonata</taxon>
        <taxon>Hygrophila</taxon>
        <taxon>Lymnaeoidea</taxon>
        <taxon>Lymnaeidae</taxon>
        <taxon>Lymnaea</taxon>
    </lineage>
</organism>
<evidence type="ECO:0000313" key="2">
    <source>
        <dbReference type="EMBL" id="CAL1527872.1"/>
    </source>
</evidence>
<comment type="caution">
    <text evidence="2">The sequence shown here is derived from an EMBL/GenBank/DDBJ whole genome shotgun (WGS) entry which is preliminary data.</text>
</comment>
<sequence length="428" mass="47911">MENKARREEILRAKLSKLAQLTKNTNGEHVAGHTDQQVQETPVEGAMDENAMATTNDTDETPTDHLSSCLYTKLDIGQIKSIGARMKRNRAINSTTPLVYLLEVKSLSSMLNSGREVMTTTYSPDIGCCLRTSAYFPFFETKKYILDISLDLCQVGRDVPLSDFFQTSVKIVVLDQMMSGLDWLVADEAGVFHLPSHRDFGWLEVASVSLDWYAILQNQLFLPAQDAITFKFEVTHHNSKGTLIPPEVPPKGEDSDESSDSSVSSSDEDDEGVVTRGSVPRGLIFHSSYIFPVNQVTLVNLLNSDQEEWFPLIDVSETWYLKFLGHSVRAVLVFGERGSVEIFLDYFHGSCDSNLPECAIFSCQVHVIHPSTKKSGRRLGGSMQLFDMSVEQCAHWPDNYVCSADADKLRKNGFSANDKIMLRFDFFA</sequence>
<feature type="region of interest" description="Disordered" evidence="1">
    <location>
        <begin position="241"/>
        <end position="274"/>
    </location>
</feature>
<proteinExistence type="predicted"/>
<dbReference type="EMBL" id="CAXITT010000023">
    <property type="protein sequence ID" value="CAL1527872.1"/>
    <property type="molecule type" value="Genomic_DNA"/>
</dbReference>
<evidence type="ECO:0000313" key="3">
    <source>
        <dbReference type="Proteomes" id="UP001497497"/>
    </source>
</evidence>
<reference evidence="2 3" key="1">
    <citation type="submission" date="2024-04" db="EMBL/GenBank/DDBJ databases">
        <authorList>
            <consortium name="Genoscope - CEA"/>
            <person name="William W."/>
        </authorList>
    </citation>
    <scope>NUCLEOTIDE SEQUENCE [LARGE SCALE GENOMIC DNA]</scope>
</reference>
<evidence type="ECO:0000256" key="1">
    <source>
        <dbReference type="SAM" id="MobiDB-lite"/>
    </source>
</evidence>
<accession>A0AAV2H2G6</accession>
<gene>
    <name evidence="2" type="ORF">GSLYS_00002042001</name>
</gene>
<dbReference type="Proteomes" id="UP001497497">
    <property type="component" value="Unassembled WGS sequence"/>
</dbReference>
<protein>
    <submittedName>
        <fullName evidence="2">Uncharacterized protein</fullName>
    </submittedName>
</protein>
<dbReference type="AlphaFoldDB" id="A0AAV2H2G6"/>
<name>A0AAV2H2G6_LYMST</name>